<dbReference type="SUPFAM" id="SSF48403">
    <property type="entry name" value="Ankyrin repeat"/>
    <property type="match status" value="1"/>
</dbReference>
<feature type="repeat" description="ANK" evidence="3">
    <location>
        <begin position="170"/>
        <end position="202"/>
    </location>
</feature>
<dbReference type="Gene3D" id="1.25.40.20">
    <property type="entry name" value="Ankyrin repeat-containing domain"/>
    <property type="match status" value="3"/>
</dbReference>
<dbReference type="eggNOG" id="KOG0504">
    <property type="taxonomic scope" value="Eukaryota"/>
</dbReference>
<dbReference type="EnsemblProtists" id="EOD23682">
    <property type="protein sequence ID" value="EOD23682"/>
    <property type="gene ID" value="EMIHUDRAFT_254899"/>
</dbReference>
<dbReference type="AlphaFoldDB" id="A0A0D3JJJ7"/>
<dbReference type="PANTHER" id="PTHR24201">
    <property type="entry name" value="ANK_REP_REGION DOMAIN-CONTAINING PROTEIN"/>
    <property type="match status" value="1"/>
</dbReference>
<protein>
    <submittedName>
        <fullName evidence="4">Uncharacterized protein</fullName>
    </submittedName>
</protein>
<dbReference type="InterPro" id="IPR002110">
    <property type="entry name" value="Ankyrin_rpt"/>
</dbReference>
<feature type="repeat" description="ANK" evidence="3">
    <location>
        <begin position="77"/>
        <end position="109"/>
    </location>
</feature>
<reference evidence="4" key="2">
    <citation type="submission" date="2024-10" db="UniProtKB">
        <authorList>
            <consortium name="EnsemblProtists"/>
        </authorList>
    </citation>
    <scope>IDENTIFICATION</scope>
</reference>
<name>A0A0D3JJJ7_EMIH1</name>
<dbReference type="PROSITE" id="PS50088">
    <property type="entry name" value="ANK_REPEAT"/>
    <property type="match status" value="5"/>
</dbReference>
<dbReference type="SMART" id="SM00248">
    <property type="entry name" value="ANK"/>
    <property type="match status" value="7"/>
</dbReference>
<dbReference type="Pfam" id="PF12796">
    <property type="entry name" value="Ank_2"/>
    <property type="match status" value="3"/>
</dbReference>
<evidence type="ECO:0000256" key="1">
    <source>
        <dbReference type="ARBA" id="ARBA00022737"/>
    </source>
</evidence>
<proteinExistence type="predicted"/>
<keyword evidence="5" id="KW-1185">Reference proteome</keyword>
<reference evidence="5" key="1">
    <citation type="journal article" date="2013" name="Nature">
        <title>Pan genome of the phytoplankton Emiliania underpins its global distribution.</title>
        <authorList>
            <person name="Read B.A."/>
            <person name="Kegel J."/>
            <person name="Klute M.J."/>
            <person name="Kuo A."/>
            <person name="Lefebvre S.C."/>
            <person name="Maumus F."/>
            <person name="Mayer C."/>
            <person name="Miller J."/>
            <person name="Monier A."/>
            <person name="Salamov A."/>
            <person name="Young J."/>
            <person name="Aguilar M."/>
            <person name="Claverie J.M."/>
            <person name="Frickenhaus S."/>
            <person name="Gonzalez K."/>
            <person name="Herman E.K."/>
            <person name="Lin Y.C."/>
            <person name="Napier J."/>
            <person name="Ogata H."/>
            <person name="Sarno A.F."/>
            <person name="Shmutz J."/>
            <person name="Schroeder D."/>
            <person name="de Vargas C."/>
            <person name="Verret F."/>
            <person name="von Dassow P."/>
            <person name="Valentin K."/>
            <person name="Van de Peer Y."/>
            <person name="Wheeler G."/>
            <person name="Dacks J.B."/>
            <person name="Delwiche C.F."/>
            <person name="Dyhrman S.T."/>
            <person name="Glockner G."/>
            <person name="John U."/>
            <person name="Richards T."/>
            <person name="Worden A.Z."/>
            <person name="Zhang X."/>
            <person name="Grigoriev I.V."/>
            <person name="Allen A.E."/>
            <person name="Bidle K."/>
            <person name="Borodovsky M."/>
            <person name="Bowler C."/>
            <person name="Brownlee C."/>
            <person name="Cock J.M."/>
            <person name="Elias M."/>
            <person name="Gladyshev V.N."/>
            <person name="Groth M."/>
            <person name="Guda C."/>
            <person name="Hadaegh A."/>
            <person name="Iglesias-Rodriguez M.D."/>
            <person name="Jenkins J."/>
            <person name="Jones B.M."/>
            <person name="Lawson T."/>
            <person name="Leese F."/>
            <person name="Lindquist E."/>
            <person name="Lobanov A."/>
            <person name="Lomsadze A."/>
            <person name="Malik S.B."/>
            <person name="Marsh M.E."/>
            <person name="Mackinder L."/>
            <person name="Mock T."/>
            <person name="Mueller-Roeber B."/>
            <person name="Pagarete A."/>
            <person name="Parker M."/>
            <person name="Probert I."/>
            <person name="Quesneville H."/>
            <person name="Raines C."/>
            <person name="Rensing S.A."/>
            <person name="Riano-Pachon D.M."/>
            <person name="Richier S."/>
            <person name="Rokitta S."/>
            <person name="Shiraiwa Y."/>
            <person name="Soanes D.M."/>
            <person name="van der Giezen M."/>
            <person name="Wahlund T.M."/>
            <person name="Williams B."/>
            <person name="Wilson W."/>
            <person name="Wolfe G."/>
            <person name="Wurch L.L."/>
        </authorList>
    </citation>
    <scope>NUCLEOTIDE SEQUENCE</scope>
</reference>
<evidence type="ECO:0000256" key="2">
    <source>
        <dbReference type="ARBA" id="ARBA00023043"/>
    </source>
</evidence>
<dbReference type="KEGG" id="ehx:EMIHUDRAFT_254899"/>
<accession>A0A0D3JJJ7</accession>
<evidence type="ECO:0000313" key="4">
    <source>
        <dbReference type="EnsemblProtists" id="EOD23682"/>
    </source>
</evidence>
<feature type="repeat" description="ANK" evidence="3">
    <location>
        <begin position="7"/>
        <end position="39"/>
    </location>
</feature>
<dbReference type="Proteomes" id="UP000013827">
    <property type="component" value="Unassembled WGS sequence"/>
</dbReference>
<dbReference type="PaxDb" id="2903-EOD23682"/>
<evidence type="ECO:0000256" key="3">
    <source>
        <dbReference type="PROSITE-ProRule" id="PRU00023"/>
    </source>
</evidence>
<organism evidence="4 5">
    <name type="scientific">Emiliania huxleyi (strain CCMP1516)</name>
    <dbReference type="NCBI Taxonomy" id="280463"/>
    <lineage>
        <taxon>Eukaryota</taxon>
        <taxon>Haptista</taxon>
        <taxon>Haptophyta</taxon>
        <taxon>Prymnesiophyceae</taxon>
        <taxon>Isochrysidales</taxon>
        <taxon>Noelaerhabdaceae</taxon>
        <taxon>Emiliania</taxon>
    </lineage>
</organism>
<keyword evidence="2 3" id="KW-0040">ANK repeat</keyword>
<dbReference type="HOGENOM" id="CLU_666654_0_0_1"/>
<dbReference type="Gene3D" id="3.90.1750.10">
    <property type="entry name" value="Hect, E3 ligase catalytic domains"/>
    <property type="match status" value="1"/>
</dbReference>
<dbReference type="OMA" id="KSGHEAC"/>
<keyword evidence="1" id="KW-0677">Repeat</keyword>
<dbReference type="InterPro" id="IPR050776">
    <property type="entry name" value="Ank_Repeat/CDKN_Inhibitor"/>
</dbReference>
<dbReference type="RefSeq" id="XP_005776111.1">
    <property type="nucleotide sequence ID" value="XM_005776054.1"/>
</dbReference>
<dbReference type="STRING" id="2903.R1CM55"/>
<dbReference type="PROSITE" id="PS50297">
    <property type="entry name" value="ANK_REP_REGION"/>
    <property type="match status" value="4"/>
</dbReference>
<evidence type="ECO:0000313" key="5">
    <source>
        <dbReference type="Proteomes" id="UP000013827"/>
    </source>
</evidence>
<sequence>MQEVDEEGRTPAHAAASSGHVDCLQTLHALGAAASLSAADENGTTPAHEAASEGHADCLRALHALGAAASLSAEAANGRTPAHLAALRGHADCLRALHALGAAASLSAADKNGCTPAHAAASNGHADCLRALHALGAATSLSASAPDGRTPALVAASEGHVEALSAADAYGFTPAHEAASNGHADCLRALHALGAAASLSAAAANGRTPAYAAATKGHADCLRAITPLLAQLVELTSPDATGLPGVIAELEAKQSLSWGLADVVTPAEVAARRGHESCLEFLASIGGADRFWANLVESPEKIPYYKVDLLSKPSLLNLPAKRAWLHERLEAVVGDADAAALSLVVHHDNITDGLCAQLGVDETTGVLLDGTVPRRLDVTYEGEGAGGDGLRRAWFSEVTKEMGDRDFGLFSAA</sequence>
<dbReference type="InterPro" id="IPR036770">
    <property type="entry name" value="Ankyrin_rpt-contain_sf"/>
</dbReference>
<feature type="repeat" description="ANK" evidence="3">
    <location>
        <begin position="42"/>
        <end position="74"/>
    </location>
</feature>
<feature type="repeat" description="ANK" evidence="3">
    <location>
        <begin position="112"/>
        <end position="144"/>
    </location>
</feature>
<dbReference type="GeneID" id="17269229"/>